<dbReference type="Gene3D" id="3.10.100.10">
    <property type="entry name" value="Mannose-Binding Protein A, subunit A"/>
    <property type="match status" value="1"/>
</dbReference>
<dbReference type="PANTHER" id="PTHR22801:SF63">
    <property type="entry name" value="C-TYPE LECTIN DOMAIN-CONTAINING PROTEIN"/>
    <property type="match status" value="1"/>
</dbReference>
<dbReference type="SUPFAM" id="SSF56436">
    <property type="entry name" value="C-type lectin-like"/>
    <property type="match status" value="1"/>
</dbReference>
<evidence type="ECO:0000313" key="2">
    <source>
        <dbReference type="EMBL" id="KAL3881944.1"/>
    </source>
</evidence>
<dbReference type="InterPro" id="IPR050801">
    <property type="entry name" value="Ca-Dep_Lectins_ImmuneDev"/>
</dbReference>
<dbReference type="SMART" id="SM00034">
    <property type="entry name" value="CLECT"/>
    <property type="match status" value="1"/>
</dbReference>
<dbReference type="InterPro" id="IPR001304">
    <property type="entry name" value="C-type_lectin-like"/>
</dbReference>
<dbReference type="PANTHER" id="PTHR22801">
    <property type="entry name" value="LITHOSTATHINE"/>
    <property type="match status" value="1"/>
</dbReference>
<dbReference type="CDD" id="cd00037">
    <property type="entry name" value="CLECT"/>
    <property type="match status" value="1"/>
</dbReference>
<keyword evidence="3" id="KW-1185">Reference proteome</keyword>
<dbReference type="Proteomes" id="UP001634394">
    <property type="component" value="Unassembled WGS sequence"/>
</dbReference>
<dbReference type="EMBL" id="JBJQND010000003">
    <property type="protein sequence ID" value="KAL3881944.1"/>
    <property type="molecule type" value="Genomic_DNA"/>
</dbReference>
<name>A0ABD3X6R6_SINWO</name>
<organism evidence="2 3">
    <name type="scientific">Sinanodonta woodiana</name>
    <name type="common">Chinese pond mussel</name>
    <name type="synonym">Anodonta woodiana</name>
    <dbReference type="NCBI Taxonomy" id="1069815"/>
    <lineage>
        <taxon>Eukaryota</taxon>
        <taxon>Metazoa</taxon>
        <taxon>Spiralia</taxon>
        <taxon>Lophotrochozoa</taxon>
        <taxon>Mollusca</taxon>
        <taxon>Bivalvia</taxon>
        <taxon>Autobranchia</taxon>
        <taxon>Heteroconchia</taxon>
        <taxon>Palaeoheterodonta</taxon>
        <taxon>Unionida</taxon>
        <taxon>Unionoidea</taxon>
        <taxon>Unionidae</taxon>
        <taxon>Unioninae</taxon>
        <taxon>Sinanodonta</taxon>
    </lineage>
</organism>
<accession>A0ABD3X6R6</accession>
<proteinExistence type="predicted"/>
<evidence type="ECO:0000259" key="1">
    <source>
        <dbReference type="PROSITE" id="PS50041"/>
    </source>
</evidence>
<sequence length="179" mass="21175">MCYSYYIPRLFHLSGLQLHPPIFRFKIELKQLLFCFLKLQCPKNYKKCEREKCGRFCYRYESNQCQSWFDARQICQNEGGDLMVPSECSYQFFRERASLNEGSCSQFWIGGRTETPGYNYVTVKGDVIPQNNSFSYWSIGQPDGGGESCLEMRMNFNNYLMNDYYCVVKEGFICQFFLK</sequence>
<comment type="caution">
    <text evidence="2">The sequence shown here is derived from an EMBL/GenBank/DDBJ whole genome shotgun (WGS) entry which is preliminary data.</text>
</comment>
<dbReference type="Pfam" id="PF00059">
    <property type="entry name" value="Lectin_C"/>
    <property type="match status" value="1"/>
</dbReference>
<protein>
    <recommendedName>
        <fullName evidence="1">C-type lectin domain-containing protein</fullName>
    </recommendedName>
</protein>
<gene>
    <name evidence="2" type="ORF">ACJMK2_028327</name>
</gene>
<dbReference type="InterPro" id="IPR016187">
    <property type="entry name" value="CTDL_fold"/>
</dbReference>
<dbReference type="AlphaFoldDB" id="A0ABD3X6R6"/>
<dbReference type="InterPro" id="IPR016186">
    <property type="entry name" value="C-type_lectin-like/link_sf"/>
</dbReference>
<feature type="domain" description="C-type lectin" evidence="1">
    <location>
        <begin position="53"/>
        <end position="175"/>
    </location>
</feature>
<evidence type="ECO:0000313" key="3">
    <source>
        <dbReference type="Proteomes" id="UP001634394"/>
    </source>
</evidence>
<reference evidence="2 3" key="1">
    <citation type="submission" date="2024-11" db="EMBL/GenBank/DDBJ databases">
        <title>Chromosome-level genome assembly of the freshwater bivalve Anodonta woodiana.</title>
        <authorList>
            <person name="Chen X."/>
        </authorList>
    </citation>
    <scope>NUCLEOTIDE SEQUENCE [LARGE SCALE GENOMIC DNA]</scope>
    <source>
        <strain evidence="2">MN2024</strain>
        <tissue evidence="2">Gills</tissue>
    </source>
</reference>
<dbReference type="PROSITE" id="PS50041">
    <property type="entry name" value="C_TYPE_LECTIN_2"/>
    <property type="match status" value="1"/>
</dbReference>